<reference evidence="3" key="1">
    <citation type="submission" date="2020-06" db="EMBL/GenBank/DDBJ databases">
        <authorList>
            <consortium name="Plant Systems Biology data submission"/>
        </authorList>
    </citation>
    <scope>NUCLEOTIDE SEQUENCE</scope>
    <source>
        <strain evidence="3">D6</strain>
    </source>
</reference>
<keyword evidence="4" id="KW-1185">Reference proteome</keyword>
<organism evidence="3 4">
    <name type="scientific">Seminavis robusta</name>
    <dbReference type="NCBI Taxonomy" id="568900"/>
    <lineage>
        <taxon>Eukaryota</taxon>
        <taxon>Sar</taxon>
        <taxon>Stramenopiles</taxon>
        <taxon>Ochrophyta</taxon>
        <taxon>Bacillariophyta</taxon>
        <taxon>Bacillariophyceae</taxon>
        <taxon>Bacillariophycidae</taxon>
        <taxon>Naviculales</taxon>
        <taxon>Naviculaceae</taxon>
        <taxon>Seminavis</taxon>
    </lineage>
</organism>
<dbReference type="PANTHER" id="PTHR43441">
    <property type="entry name" value="RIBOSOMAL-PROTEIN-SERINE ACETYLTRANSFERASE"/>
    <property type="match status" value="1"/>
</dbReference>
<proteinExistence type="predicted"/>
<evidence type="ECO:0000259" key="2">
    <source>
        <dbReference type="Pfam" id="PF13302"/>
    </source>
</evidence>
<accession>A0A9N8EBG4</accession>
<dbReference type="EMBL" id="CAICTM010000921">
    <property type="protein sequence ID" value="CAB9518316.1"/>
    <property type="molecule type" value="Genomic_DNA"/>
</dbReference>
<dbReference type="SUPFAM" id="SSF55729">
    <property type="entry name" value="Acyl-CoA N-acyltransferases (Nat)"/>
    <property type="match status" value="1"/>
</dbReference>
<dbReference type="Gene3D" id="3.40.630.30">
    <property type="match status" value="1"/>
</dbReference>
<dbReference type="InterPro" id="IPR016181">
    <property type="entry name" value="Acyl_CoA_acyltransferase"/>
</dbReference>
<feature type="region of interest" description="Disordered" evidence="1">
    <location>
        <begin position="212"/>
        <end position="232"/>
    </location>
</feature>
<evidence type="ECO:0000313" key="3">
    <source>
        <dbReference type="EMBL" id="CAB9518316.1"/>
    </source>
</evidence>
<evidence type="ECO:0000313" key="4">
    <source>
        <dbReference type="Proteomes" id="UP001153069"/>
    </source>
</evidence>
<name>A0A9N8EBG4_9STRA</name>
<evidence type="ECO:0000256" key="1">
    <source>
        <dbReference type="SAM" id="MobiDB-lite"/>
    </source>
</evidence>
<dbReference type="GO" id="GO:1990189">
    <property type="term" value="F:protein N-terminal-serine acetyltransferase activity"/>
    <property type="evidence" value="ECO:0007669"/>
    <property type="project" value="TreeGrafter"/>
</dbReference>
<dbReference type="InterPro" id="IPR051908">
    <property type="entry name" value="Ribosomal_N-acetyltransferase"/>
</dbReference>
<comment type="caution">
    <text evidence="3">The sequence shown here is derived from an EMBL/GenBank/DDBJ whole genome shotgun (WGS) entry which is preliminary data.</text>
</comment>
<sequence>MIPEVVKNWIPRLPMTAPSLVGRHVRTDPLDLSKDIPLLWDALGGNDESINERLKWYGFADLGNEQDLSDLLERFHQPATGCCVNVFRLVPSNQVAGMASYMATRPEHGSTEVGLVAHGPAMAQSPAATEAHYLLAQHAFETMGYRRYEWKCDSNNAPSNKAARRYGFTYEGQFRQHIVTAKGNNRDTNWYSMLDSEWPQRKKAMEAWLHPSNFDQDGKQKHQLQHFQESNK</sequence>
<dbReference type="GO" id="GO:0005737">
    <property type="term" value="C:cytoplasm"/>
    <property type="evidence" value="ECO:0007669"/>
    <property type="project" value="TreeGrafter"/>
</dbReference>
<gene>
    <name evidence="3" type="ORF">SEMRO_923_G220700.1</name>
</gene>
<dbReference type="Proteomes" id="UP001153069">
    <property type="component" value="Unassembled WGS sequence"/>
</dbReference>
<feature type="domain" description="N-acetyltransferase" evidence="2">
    <location>
        <begin position="59"/>
        <end position="169"/>
    </location>
</feature>
<dbReference type="OrthoDB" id="41238at2759"/>
<dbReference type="PANTHER" id="PTHR43441:SF2">
    <property type="entry name" value="FAMILY ACETYLTRANSFERASE, PUTATIVE (AFU_ORTHOLOGUE AFUA_7G00850)-RELATED"/>
    <property type="match status" value="1"/>
</dbReference>
<protein>
    <submittedName>
        <fullName evidence="3">Inherit from proNOG: -acetyltransferase</fullName>
    </submittedName>
</protein>
<dbReference type="GO" id="GO:0008999">
    <property type="term" value="F:protein-N-terminal-alanine acetyltransferase activity"/>
    <property type="evidence" value="ECO:0007669"/>
    <property type="project" value="TreeGrafter"/>
</dbReference>
<dbReference type="AlphaFoldDB" id="A0A9N8EBG4"/>
<dbReference type="Pfam" id="PF13302">
    <property type="entry name" value="Acetyltransf_3"/>
    <property type="match status" value="1"/>
</dbReference>
<dbReference type="InterPro" id="IPR000182">
    <property type="entry name" value="GNAT_dom"/>
</dbReference>